<evidence type="ECO:0000313" key="2">
    <source>
        <dbReference type="Proteomes" id="UP000185221"/>
    </source>
</evidence>
<organism evidence="1 2">
    <name type="scientific">Algoriphagus halophilus</name>
    <dbReference type="NCBI Taxonomy" id="226505"/>
    <lineage>
        <taxon>Bacteria</taxon>
        <taxon>Pseudomonadati</taxon>
        <taxon>Bacteroidota</taxon>
        <taxon>Cytophagia</taxon>
        <taxon>Cytophagales</taxon>
        <taxon>Cyclobacteriaceae</taxon>
        <taxon>Algoriphagus</taxon>
    </lineage>
</organism>
<reference evidence="2" key="1">
    <citation type="submission" date="2016-11" db="EMBL/GenBank/DDBJ databases">
        <authorList>
            <person name="Varghese N."/>
            <person name="Submissions S."/>
        </authorList>
    </citation>
    <scope>NUCLEOTIDE SEQUENCE [LARGE SCALE GENOMIC DNA]</scope>
    <source>
        <strain evidence="2">DSM 15292</strain>
    </source>
</reference>
<dbReference type="Proteomes" id="UP000185221">
    <property type="component" value="Unassembled WGS sequence"/>
</dbReference>
<name>A0A1N6FVE7_9BACT</name>
<proteinExistence type="predicted"/>
<dbReference type="AlphaFoldDB" id="A0A1N6FVE7"/>
<dbReference type="RefSeq" id="WP_074225558.1">
    <property type="nucleotide sequence ID" value="NZ_CP146486.1"/>
</dbReference>
<dbReference type="STRING" id="226505.SAMN05444394_2755"/>
<accession>A0A1N6FVE7</accession>
<evidence type="ECO:0000313" key="1">
    <source>
        <dbReference type="EMBL" id="SIN99187.1"/>
    </source>
</evidence>
<dbReference type="EMBL" id="FSRC01000002">
    <property type="protein sequence ID" value="SIN99187.1"/>
    <property type="molecule type" value="Genomic_DNA"/>
</dbReference>
<sequence>MLFLVTSFLFTSCVEEPEAPKIQAVENGQLMKVKAWFEENKTKLRLPERGLNFRSESQELILPFFEKEPDWDKFHHYYFTDGREVFEVSLEGNSLYFPKEKSKPKKTAELKYFQNILFVKHQTEDRFDPLIIRYYPEEIESNRKFEEVNYQMIDEKWNGWIDLFSYDEHYLVGYKIDRGQVTHTRTMQKGMENGKKSFGYENKDVVYRCYEVATDWYDGRTGEYLDTTHSTTCDFVEDGNTTGGGAPVGGTYSGGSSGSGYYPPEVPAPKLTIYIDSSIRNDPRISCILDKFSLGSFVKDIAEITETEDLNTNSILKLESLPLDRNGQTVKRNGQYVISINSNYLDRPDLLIARTFLHELVHAEIMATLEANGITPLDANFAQNFNNSVSVLYGTTNLSGNQHHTYMAEQLLFEMGTELMNIHKTYFVEDFEKLIQEANSQGAYPKGIPVDFYMNLFWDGLKNTHAFDIMKSIETNYPILSPYEKYIRDSDLSMNLDKPCGN</sequence>
<keyword evidence="2" id="KW-1185">Reference proteome</keyword>
<gene>
    <name evidence="1" type="ORF">SAMN05444394_2755</name>
</gene>
<protein>
    <submittedName>
        <fullName evidence="1">Uncharacterized protein</fullName>
    </submittedName>
</protein>